<dbReference type="PANTHER" id="PTHR43434:SF1">
    <property type="entry name" value="PHOSPHOGLYCOLATE PHOSPHATASE"/>
    <property type="match status" value="1"/>
</dbReference>
<dbReference type="Proteomes" id="UP000321362">
    <property type="component" value="Chromosome"/>
</dbReference>
<sequence>MQKPDSLIFDMDGTLWDAVDTYTTSWNLTFEKLAIDRVINRTELLGLIGMEGSKLTKAILPDFEDNIAQGIYMDVNETRRQILPQSGGNMYEGVIDGLKLLATKYKIFVLSNCAVGIIPLFISWANIGDYVTDYIAYGENNMPKHYNMHLLIEKHGLKAPVYVGDTQGDAEQTRMAGIPFIFVSYGFGKTNDYEHKFNDFPSLTSYYMGL</sequence>
<reference evidence="5 6" key="1">
    <citation type="journal article" date="2013" name="J. Microbiol.">
        <title>Mucilaginibacter ginsenosidivorax sp. nov., with ginsenoside converting activity isolated from sediment.</title>
        <authorList>
            <person name="Kim J.K."/>
            <person name="Choi T.E."/>
            <person name="Liu Q.M."/>
            <person name="Park H.Y."/>
            <person name="Yi T.H."/>
            <person name="Yoon M.H."/>
            <person name="Kim S.C."/>
            <person name="Im W.T."/>
        </authorList>
    </citation>
    <scope>NUCLEOTIDE SEQUENCE [LARGE SCALE GENOMIC DNA]</scope>
    <source>
        <strain evidence="5 6">KHI28</strain>
    </source>
</reference>
<dbReference type="KEGG" id="mgk:FSB76_31100"/>
<keyword evidence="5" id="KW-0378">Hydrolase</keyword>
<dbReference type="EMBL" id="CP042437">
    <property type="protein sequence ID" value="QEC80191.1"/>
    <property type="molecule type" value="Genomic_DNA"/>
</dbReference>
<organism evidence="5 6">
    <name type="scientific">Mucilaginibacter ginsenosidivorax</name>
    <dbReference type="NCBI Taxonomy" id="862126"/>
    <lineage>
        <taxon>Bacteria</taxon>
        <taxon>Pseudomonadati</taxon>
        <taxon>Bacteroidota</taxon>
        <taxon>Sphingobacteriia</taxon>
        <taxon>Sphingobacteriales</taxon>
        <taxon>Sphingobacteriaceae</taxon>
        <taxon>Mucilaginibacter</taxon>
    </lineage>
</organism>
<dbReference type="SFLD" id="SFLDG01129">
    <property type="entry name" value="C1.5:_HAD__Beta-PGM__Phosphata"/>
    <property type="match status" value="1"/>
</dbReference>
<dbReference type="Gene3D" id="3.40.50.1000">
    <property type="entry name" value="HAD superfamily/HAD-like"/>
    <property type="match status" value="1"/>
</dbReference>
<dbReference type="Gene3D" id="1.10.150.240">
    <property type="entry name" value="Putative phosphatase, domain 2"/>
    <property type="match status" value="1"/>
</dbReference>
<dbReference type="SUPFAM" id="SSF56784">
    <property type="entry name" value="HAD-like"/>
    <property type="match status" value="1"/>
</dbReference>
<name>A0A5B8W931_9SPHI</name>
<dbReference type="EC" id="3.1.3.18" evidence="4"/>
<evidence type="ECO:0000256" key="3">
    <source>
        <dbReference type="ARBA" id="ARBA00006171"/>
    </source>
</evidence>
<keyword evidence="6" id="KW-1185">Reference proteome</keyword>
<protein>
    <recommendedName>
        <fullName evidence="4">phosphoglycolate phosphatase</fullName>
        <ecNumber evidence="4">3.1.3.18</ecNumber>
    </recommendedName>
</protein>
<gene>
    <name evidence="5" type="ORF">FSB76_31100</name>
</gene>
<dbReference type="InterPro" id="IPR041492">
    <property type="entry name" value="HAD_2"/>
</dbReference>
<evidence type="ECO:0000256" key="1">
    <source>
        <dbReference type="ARBA" id="ARBA00000830"/>
    </source>
</evidence>
<accession>A0A5B8W931</accession>
<proteinExistence type="inferred from homology"/>
<comment type="pathway">
    <text evidence="2">Organic acid metabolism; glycolate biosynthesis; glycolate from 2-phosphoglycolate: step 1/1.</text>
</comment>
<dbReference type="InterPro" id="IPR023214">
    <property type="entry name" value="HAD_sf"/>
</dbReference>
<dbReference type="Pfam" id="PF13419">
    <property type="entry name" value="HAD_2"/>
    <property type="match status" value="1"/>
</dbReference>
<comment type="similarity">
    <text evidence="3">Belongs to the HAD-like hydrolase superfamily. CbbY/CbbZ/Gph/YieH family.</text>
</comment>
<evidence type="ECO:0000256" key="2">
    <source>
        <dbReference type="ARBA" id="ARBA00004818"/>
    </source>
</evidence>
<dbReference type="PANTHER" id="PTHR43434">
    <property type="entry name" value="PHOSPHOGLYCOLATE PHOSPHATASE"/>
    <property type="match status" value="1"/>
</dbReference>
<evidence type="ECO:0000313" key="5">
    <source>
        <dbReference type="EMBL" id="QEC80191.1"/>
    </source>
</evidence>
<dbReference type="RefSeq" id="WP_147060505.1">
    <property type="nucleotide sequence ID" value="NZ_CP042437.1"/>
</dbReference>
<dbReference type="GO" id="GO:0006281">
    <property type="term" value="P:DNA repair"/>
    <property type="evidence" value="ECO:0007669"/>
    <property type="project" value="TreeGrafter"/>
</dbReference>
<dbReference type="AlphaFoldDB" id="A0A5B8W931"/>
<dbReference type="GO" id="GO:0008967">
    <property type="term" value="F:phosphoglycolate phosphatase activity"/>
    <property type="evidence" value="ECO:0007669"/>
    <property type="project" value="UniProtKB-EC"/>
</dbReference>
<dbReference type="InterPro" id="IPR036412">
    <property type="entry name" value="HAD-like_sf"/>
</dbReference>
<evidence type="ECO:0000256" key="4">
    <source>
        <dbReference type="ARBA" id="ARBA00013078"/>
    </source>
</evidence>
<comment type="catalytic activity">
    <reaction evidence="1">
        <text>2-phosphoglycolate + H2O = glycolate + phosphate</text>
        <dbReference type="Rhea" id="RHEA:14369"/>
        <dbReference type="ChEBI" id="CHEBI:15377"/>
        <dbReference type="ChEBI" id="CHEBI:29805"/>
        <dbReference type="ChEBI" id="CHEBI:43474"/>
        <dbReference type="ChEBI" id="CHEBI:58033"/>
        <dbReference type="EC" id="3.1.3.18"/>
    </reaction>
</comment>
<evidence type="ECO:0000313" key="6">
    <source>
        <dbReference type="Proteomes" id="UP000321362"/>
    </source>
</evidence>
<dbReference type="InterPro" id="IPR050155">
    <property type="entry name" value="HAD-like_hydrolase_sf"/>
</dbReference>
<dbReference type="InterPro" id="IPR023198">
    <property type="entry name" value="PGP-like_dom2"/>
</dbReference>
<dbReference type="SFLD" id="SFLDS00003">
    <property type="entry name" value="Haloacid_Dehalogenase"/>
    <property type="match status" value="1"/>
</dbReference>
<dbReference type="OrthoDB" id="9792518at2"/>